<dbReference type="Gene3D" id="3.40.50.2300">
    <property type="match status" value="1"/>
</dbReference>
<evidence type="ECO:0000313" key="11">
    <source>
        <dbReference type="Proteomes" id="UP000673375"/>
    </source>
</evidence>
<dbReference type="SMART" id="SM00862">
    <property type="entry name" value="Trans_reg_C"/>
    <property type="match status" value="1"/>
</dbReference>
<feature type="modified residue" description="4-aspartylphosphate" evidence="6">
    <location>
        <position position="52"/>
    </location>
</feature>
<dbReference type="PROSITE" id="PS51755">
    <property type="entry name" value="OMPR_PHOB"/>
    <property type="match status" value="1"/>
</dbReference>
<sequence length="224" mass="25632">MKKILLLEDDVNLNQGITLCLKKEGYDVFSCTTIREAEKTFEAEEINLVVSDISLPDGSGLDFCKEVRQKSSVIIIMLTSYNQEYDVVAGYEHGADDYVTKPFSLMVLISKVNALIKRLPDNESRIFSSGDIRLNLSEMKVFVERELAQLSKTEMQMLVYFMENPKQILTQEQLLEKIWDNKGDYVDSNTVSVNISRLRQKIGKDKIKTVRGVGYLWISDVQKL</sequence>
<dbReference type="InterPro" id="IPR039420">
    <property type="entry name" value="WalR-like"/>
</dbReference>
<evidence type="ECO:0000256" key="4">
    <source>
        <dbReference type="ARBA" id="ARBA00023125"/>
    </source>
</evidence>
<keyword evidence="2" id="KW-0902">Two-component regulatory system</keyword>
<keyword evidence="11" id="KW-1185">Reference proteome</keyword>
<evidence type="ECO:0000256" key="5">
    <source>
        <dbReference type="ARBA" id="ARBA00023163"/>
    </source>
</evidence>
<keyword evidence="5" id="KW-0804">Transcription</keyword>
<dbReference type="PROSITE" id="PS50110">
    <property type="entry name" value="RESPONSE_REGULATORY"/>
    <property type="match status" value="1"/>
</dbReference>
<dbReference type="Proteomes" id="UP000673375">
    <property type="component" value="Unassembled WGS sequence"/>
</dbReference>
<dbReference type="Pfam" id="PF00072">
    <property type="entry name" value="Response_reg"/>
    <property type="match status" value="1"/>
</dbReference>
<dbReference type="InterPro" id="IPR011006">
    <property type="entry name" value="CheY-like_superfamily"/>
</dbReference>
<accession>A0ABS4CM02</accession>
<proteinExistence type="predicted"/>
<organism evidence="10 11">
    <name type="scientific">Enterococcus larvae</name>
    <dbReference type="NCBI Taxonomy" id="2794352"/>
    <lineage>
        <taxon>Bacteria</taxon>
        <taxon>Bacillati</taxon>
        <taxon>Bacillota</taxon>
        <taxon>Bacilli</taxon>
        <taxon>Lactobacillales</taxon>
        <taxon>Enterococcaceae</taxon>
        <taxon>Enterococcus</taxon>
    </lineage>
</organism>
<keyword evidence="3" id="KW-0805">Transcription regulation</keyword>
<feature type="domain" description="Response regulatory" evidence="8">
    <location>
        <begin position="3"/>
        <end position="116"/>
    </location>
</feature>
<evidence type="ECO:0000256" key="3">
    <source>
        <dbReference type="ARBA" id="ARBA00023015"/>
    </source>
</evidence>
<dbReference type="Gene3D" id="1.10.10.10">
    <property type="entry name" value="Winged helix-like DNA-binding domain superfamily/Winged helix DNA-binding domain"/>
    <property type="match status" value="1"/>
</dbReference>
<dbReference type="InterPro" id="IPR001867">
    <property type="entry name" value="OmpR/PhoB-type_DNA-bd"/>
</dbReference>
<dbReference type="SUPFAM" id="SSF52172">
    <property type="entry name" value="CheY-like"/>
    <property type="match status" value="1"/>
</dbReference>
<feature type="domain" description="OmpR/PhoB-type" evidence="9">
    <location>
        <begin position="124"/>
        <end position="219"/>
    </location>
</feature>
<reference evidence="10 11" key="1">
    <citation type="submission" date="2020-12" db="EMBL/GenBank/DDBJ databases">
        <title>Vagococcus allomyrinae sp. nov. and Enterococcus lavae sp. nov., isolated from the larvae of Allomyrina dichotoma.</title>
        <authorList>
            <person name="Lee S.D."/>
        </authorList>
    </citation>
    <scope>NUCLEOTIDE SEQUENCE [LARGE SCALE GENOMIC DNA]</scope>
    <source>
        <strain evidence="10 11">BWM-S5</strain>
    </source>
</reference>
<dbReference type="Pfam" id="PF00486">
    <property type="entry name" value="Trans_reg_C"/>
    <property type="match status" value="1"/>
</dbReference>
<evidence type="ECO:0000256" key="7">
    <source>
        <dbReference type="PROSITE-ProRule" id="PRU01091"/>
    </source>
</evidence>
<evidence type="ECO:0000313" key="10">
    <source>
        <dbReference type="EMBL" id="MBP1047624.1"/>
    </source>
</evidence>
<protein>
    <submittedName>
        <fullName evidence="10">Response regulator transcription factor</fullName>
    </submittedName>
</protein>
<dbReference type="CDD" id="cd00383">
    <property type="entry name" value="trans_reg_C"/>
    <property type="match status" value="1"/>
</dbReference>
<gene>
    <name evidence="10" type="ORF">I6N96_15155</name>
</gene>
<dbReference type="RefSeq" id="WP_209558400.1">
    <property type="nucleotide sequence ID" value="NZ_JAEDXU010000008.1"/>
</dbReference>
<dbReference type="PANTHER" id="PTHR48111:SF73">
    <property type="entry name" value="ALKALINE PHOSPHATASE SYNTHESIS TRANSCRIPTIONAL REGULATORY PROTEIN PHOP"/>
    <property type="match status" value="1"/>
</dbReference>
<evidence type="ECO:0000256" key="2">
    <source>
        <dbReference type="ARBA" id="ARBA00023012"/>
    </source>
</evidence>
<dbReference type="InterPro" id="IPR001789">
    <property type="entry name" value="Sig_transdc_resp-reg_receiver"/>
</dbReference>
<evidence type="ECO:0000259" key="9">
    <source>
        <dbReference type="PROSITE" id="PS51755"/>
    </source>
</evidence>
<keyword evidence="1 6" id="KW-0597">Phosphoprotein</keyword>
<comment type="caution">
    <text evidence="10">The sequence shown here is derived from an EMBL/GenBank/DDBJ whole genome shotgun (WGS) entry which is preliminary data.</text>
</comment>
<dbReference type="EMBL" id="JAEDXU010000008">
    <property type="protein sequence ID" value="MBP1047624.1"/>
    <property type="molecule type" value="Genomic_DNA"/>
</dbReference>
<name>A0ABS4CM02_9ENTE</name>
<dbReference type="InterPro" id="IPR036388">
    <property type="entry name" value="WH-like_DNA-bd_sf"/>
</dbReference>
<evidence type="ECO:0000259" key="8">
    <source>
        <dbReference type="PROSITE" id="PS50110"/>
    </source>
</evidence>
<keyword evidence="4 7" id="KW-0238">DNA-binding</keyword>
<dbReference type="Gene3D" id="6.10.250.690">
    <property type="match status" value="1"/>
</dbReference>
<feature type="DNA-binding region" description="OmpR/PhoB-type" evidence="7">
    <location>
        <begin position="124"/>
        <end position="219"/>
    </location>
</feature>
<dbReference type="SMART" id="SM00448">
    <property type="entry name" value="REC"/>
    <property type="match status" value="1"/>
</dbReference>
<dbReference type="CDD" id="cd17574">
    <property type="entry name" value="REC_OmpR"/>
    <property type="match status" value="1"/>
</dbReference>
<evidence type="ECO:0000256" key="6">
    <source>
        <dbReference type="PROSITE-ProRule" id="PRU00169"/>
    </source>
</evidence>
<dbReference type="PANTHER" id="PTHR48111">
    <property type="entry name" value="REGULATOR OF RPOS"/>
    <property type="match status" value="1"/>
</dbReference>
<evidence type="ECO:0000256" key="1">
    <source>
        <dbReference type="ARBA" id="ARBA00022553"/>
    </source>
</evidence>